<dbReference type="InterPro" id="IPR045860">
    <property type="entry name" value="Snake_toxin-like_sf"/>
</dbReference>
<keyword evidence="2" id="KW-1185">Reference proteome</keyword>
<dbReference type="AlphaFoldDB" id="A0A672Z9Y7"/>
<evidence type="ECO:0000313" key="2">
    <source>
        <dbReference type="Proteomes" id="UP000472271"/>
    </source>
</evidence>
<reference evidence="1" key="3">
    <citation type="submission" date="2025-09" db="UniProtKB">
        <authorList>
            <consortium name="Ensembl"/>
        </authorList>
    </citation>
    <scope>IDENTIFICATION</scope>
</reference>
<dbReference type="InParanoid" id="A0A672Z9Y7"/>
<protein>
    <recommendedName>
        <fullName evidence="3">UPAR/Ly6 domain-containing protein</fullName>
    </recommendedName>
</protein>
<organism evidence="1 2">
    <name type="scientific">Sphaeramia orbicularis</name>
    <name type="common">orbiculate cardinalfish</name>
    <dbReference type="NCBI Taxonomy" id="375764"/>
    <lineage>
        <taxon>Eukaryota</taxon>
        <taxon>Metazoa</taxon>
        <taxon>Chordata</taxon>
        <taxon>Craniata</taxon>
        <taxon>Vertebrata</taxon>
        <taxon>Euteleostomi</taxon>
        <taxon>Actinopterygii</taxon>
        <taxon>Neopterygii</taxon>
        <taxon>Teleostei</taxon>
        <taxon>Neoteleostei</taxon>
        <taxon>Acanthomorphata</taxon>
        <taxon>Gobiaria</taxon>
        <taxon>Kurtiformes</taxon>
        <taxon>Apogonoidei</taxon>
        <taxon>Apogonidae</taxon>
        <taxon>Apogoninae</taxon>
        <taxon>Sphaeramia</taxon>
    </lineage>
</organism>
<name>A0A672Z9Y7_9TELE</name>
<dbReference type="Proteomes" id="UP000472271">
    <property type="component" value="Chromosome 11"/>
</dbReference>
<dbReference type="Ensembl" id="ENSSORT00005013722.1">
    <property type="protein sequence ID" value="ENSSORP00005013312.1"/>
    <property type="gene ID" value="ENSSORG00005006902.1"/>
</dbReference>
<sequence>MKSLMSRQFLWHLACYTYVFSSFHMLFSDACLLLSECFLSVKNPHPSHLHLYIKYIFSLRVWNGVCFIYFYVKTFFFCPFSHSVLNVSKFMRMHARGCIASSLCNTTETGTLLTAGYTVSRTCCNTDCCNGATAIQIPLTAALGAAVMSNYLSYSLSSY</sequence>
<reference evidence="1" key="1">
    <citation type="submission" date="2019-06" db="EMBL/GenBank/DDBJ databases">
        <authorList>
            <consortium name="Wellcome Sanger Institute Data Sharing"/>
        </authorList>
    </citation>
    <scope>NUCLEOTIDE SEQUENCE [LARGE SCALE GENOMIC DNA]</scope>
</reference>
<dbReference type="Gene3D" id="2.10.60.10">
    <property type="entry name" value="CD59"/>
    <property type="match status" value="1"/>
</dbReference>
<proteinExistence type="predicted"/>
<reference evidence="1" key="2">
    <citation type="submission" date="2025-08" db="UniProtKB">
        <authorList>
            <consortium name="Ensembl"/>
        </authorList>
    </citation>
    <scope>IDENTIFICATION</scope>
</reference>
<evidence type="ECO:0000313" key="1">
    <source>
        <dbReference type="Ensembl" id="ENSSORP00005013312.1"/>
    </source>
</evidence>
<evidence type="ECO:0008006" key="3">
    <source>
        <dbReference type="Google" id="ProtNLM"/>
    </source>
</evidence>
<accession>A0A672Z9Y7</accession>
<dbReference type="SUPFAM" id="SSF57302">
    <property type="entry name" value="Snake toxin-like"/>
    <property type="match status" value="1"/>
</dbReference>